<organism evidence="1 2">
    <name type="scientific">Prevotella illustrans</name>
    <dbReference type="NCBI Taxonomy" id="2800387"/>
    <lineage>
        <taxon>Bacteria</taxon>
        <taxon>Pseudomonadati</taxon>
        <taxon>Bacteroidota</taxon>
        <taxon>Bacteroidia</taxon>
        <taxon>Bacteroidales</taxon>
        <taxon>Prevotellaceae</taxon>
        <taxon>Prevotella</taxon>
    </lineage>
</organism>
<reference evidence="1 2" key="1">
    <citation type="submission" date="2021-01" db="EMBL/GenBank/DDBJ databases">
        <title>Prevotella A2931 sp. nov.</title>
        <authorList>
            <person name="Buhl M."/>
            <person name="Oberhettinger P."/>
        </authorList>
    </citation>
    <scope>NUCLEOTIDE SEQUENCE [LARGE SCALE GENOMIC DNA]</scope>
    <source>
        <strain evidence="1 2">A2931</strain>
    </source>
</reference>
<dbReference type="EMBL" id="JAERMS010000004">
    <property type="protein sequence ID" value="MBO1362613.1"/>
    <property type="molecule type" value="Genomic_DNA"/>
</dbReference>
<evidence type="ECO:0008006" key="3">
    <source>
        <dbReference type="Google" id="ProtNLM"/>
    </source>
</evidence>
<gene>
    <name evidence="1" type="ORF">JHU38_02270</name>
</gene>
<accession>A0ABS3M356</accession>
<comment type="caution">
    <text evidence="1">The sequence shown here is derived from an EMBL/GenBank/DDBJ whole genome shotgun (WGS) entry which is preliminary data.</text>
</comment>
<name>A0ABS3M356_9BACT</name>
<sequence length="423" mass="48863">MSPKKGFHIMLRLIVNYPCKDSNYFVKLQTPDCKKRLFFIILSWKACAEVEFCYLCRVKLHVFNPEHDLSLAANLCRFTLPKAVAQLKRTFDFLPVIWADHDDLILVDNIDKAEARCSNLGISKNNIVGRRNATFITPEMLAADEWGARITKVDSWGADKKLRMDLLTIQPLLASVLPDDSYLEKIRNMSARFWTAENLIPKFQNTPHTTVEVRLFSDYTLLYRVLQPDCRYVVKAPWSSSGRGVRLLEPSRNPLSHDGENNVYVEIHQENWIKNIIRTQGSIMMEPYWADKVVDFGIEFDMLPDDIHYLGLSIFKAQNGIYLGSLLDTEQNKRLYLAAYTDLNLLDRLIKSIMLELKRQLAGNYIGPLGIDMMILKDGRINPMVELNLRRTMGHVALHLYSKIHRKGWMMLNVLEGRVDIID</sequence>
<protein>
    <recommendedName>
        <fullName evidence="3">ATP-grasp domain-containing protein</fullName>
    </recommendedName>
</protein>
<evidence type="ECO:0000313" key="2">
    <source>
        <dbReference type="Proteomes" id="UP000664265"/>
    </source>
</evidence>
<keyword evidence="2" id="KW-1185">Reference proteome</keyword>
<proteinExistence type="predicted"/>
<evidence type="ECO:0000313" key="1">
    <source>
        <dbReference type="EMBL" id="MBO1362613.1"/>
    </source>
</evidence>
<dbReference type="Proteomes" id="UP000664265">
    <property type="component" value="Unassembled WGS sequence"/>
</dbReference>
<dbReference type="RefSeq" id="WP_158267315.1">
    <property type="nucleotide sequence ID" value="NZ_JAERMS010000004.1"/>
</dbReference>
<dbReference type="SUPFAM" id="SSF56059">
    <property type="entry name" value="Glutathione synthetase ATP-binding domain-like"/>
    <property type="match status" value="1"/>
</dbReference>